<feature type="domain" description="Glycosyl transferase family 51" evidence="3">
    <location>
        <begin position="44"/>
        <end position="186"/>
    </location>
</feature>
<dbReference type="Pfam" id="PF00912">
    <property type="entry name" value="Transgly"/>
    <property type="match status" value="1"/>
</dbReference>
<dbReference type="InterPro" id="IPR050396">
    <property type="entry name" value="Glycosyltr_51/Transpeptidase"/>
</dbReference>
<accession>A0ABX8NK53</accession>
<comment type="pathway">
    <text evidence="1">Cell wall biogenesis; peptidoglycan biosynthesis.</text>
</comment>
<evidence type="ECO:0000256" key="1">
    <source>
        <dbReference type="ARBA" id="ARBA00004752"/>
    </source>
</evidence>
<reference evidence="4 5" key="1">
    <citation type="journal article" date="2021" name="Microorganisms">
        <title>The Ever-Expanding Pseudomonas Genus: Description of 43 New Species and Partition of the Pseudomonas putida Group.</title>
        <authorList>
            <person name="Girard L."/>
            <person name="Lood C."/>
            <person name="Hofte M."/>
            <person name="Vandamme P."/>
            <person name="Rokni-Zadeh H."/>
            <person name="van Noort V."/>
            <person name="Lavigne R."/>
            <person name="De Mot R."/>
        </authorList>
    </citation>
    <scope>NUCLEOTIDE SEQUENCE [LARGE SCALE GENOMIC DNA]</scope>
    <source>
        <strain evidence="4 5">COW77</strain>
    </source>
</reference>
<keyword evidence="5" id="KW-1185">Reference proteome</keyword>
<name>A0ABX8NK53_9PSED</name>
<organism evidence="4 5">
    <name type="scientific">Pseudomonas maumuensis</name>
    <dbReference type="NCBI Taxonomy" id="2842354"/>
    <lineage>
        <taxon>Bacteria</taxon>
        <taxon>Pseudomonadati</taxon>
        <taxon>Pseudomonadota</taxon>
        <taxon>Gammaproteobacteria</taxon>
        <taxon>Pseudomonadales</taxon>
        <taxon>Pseudomonadaceae</taxon>
        <taxon>Pseudomonas</taxon>
    </lineage>
</organism>
<evidence type="ECO:0000313" key="5">
    <source>
        <dbReference type="Proteomes" id="UP000824010"/>
    </source>
</evidence>
<dbReference type="InterPro" id="IPR001264">
    <property type="entry name" value="Glyco_trans_51"/>
</dbReference>
<evidence type="ECO:0000259" key="3">
    <source>
        <dbReference type="Pfam" id="PF00912"/>
    </source>
</evidence>
<evidence type="ECO:0000256" key="2">
    <source>
        <dbReference type="ARBA" id="ARBA00022679"/>
    </source>
</evidence>
<dbReference type="EMBL" id="CP077077">
    <property type="protein sequence ID" value="QXH56403.1"/>
    <property type="molecule type" value="Genomic_DNA"/>
</dbReference>
<evidence type="ECO:0000313" key="4">
    <source>
        <dbReference type="EMBL" id="QXH56403.1"/>
    </source>
</evidence>
<keyword evidence="2" id="KW-0808">Transferase</keyword>
<dbReference type="Proteomes" id="UP000824010">
    <property type="component" value="Chromosome"/>
</dbReference>
<proteinExistence type="predicted"/>
<dbReference type="PANTHER" id="PTHR32282">
    <property type="entry name" value="BINDING PROTEIN TRANSPEPTIDASE, PUTATIVE-RELATED"/>
    <property type="match status" value="1"/>
</dbReference>
<dbReference type="PANTHER" id="PTHR32282:SF33">
    <property type="entry name" value="PEPTIDOGLYCAN GLYCOSYLTRANSFERASE"/>
    <property type="match status" value="1"/>
</dbReference>
<gene>
    <name evidence="4" type="ORF">KSS90_24285</name>
</gene>
<sequence length="223" mass="24900">MFLGFLVRLLFERLYGSEADRLSQSILKIHDGLGYEVCRPSFMVQCALVSAEDHRAYSHPGFDVVSIVRACVKKILGIGTEGGSTIVQQLVRVLSSSYERTLRRKFKEIVLSCLVSARLERSVFPPVYLSVAYFGTGVVGYAAVCKRLGLHGDILSIKEAAMVVARLKYPEPLKMSESKKAKIVNRELHIIRLYAKHKEMGYYDFLAAIRSVKPDVEKVGAPS</sequence>
<protein>
    <submittedName>
        <fullName evidence="4">Transglycosylase domain-containing protein</fullName>
    </submittedName>
</protein>
<dbReference type="RefSeq" id="WP_217867585.1">
    <property type="nucleotide sequence ID" value="NZ_CP077077.1"/>
</dbReference>